<dbReference type="InterPro" id="IPR005630">
    <property type="entry name" value="Terpene_synthase_metal-bd"/>
</dbReference>
<reference evidence="3" key="1">
    <citation type="submission" date="2013-07" db="EMBL/GenBank/DDBJ databases">
        <title>The genome of Eucalyptus grandis.</title>
        <authorList>
            <person name="Schmutz J."/>
            <person name="Hayes R."/>
            <person name="Myburg A."/>
            <person name="Tuskan G."/>
            <person name="Grattapaglia D."/>
            <person name="Rokhsar D.S."/>
        </authorList>
    </citation>
    <scope>NUCLEOTIDE SEQUENCE</scope>
    <source>
        <tissue evidence="3">Leaf extractions</tissue>
    </source>
</reference>
<keyword evidence="1" id="KW-0479">Metal-binding</keyword>
<dbReference type="GO" id="GO:0000287">
    <property type="term" value="F:magnesium ion binding"/>
    <property type="evidence" value="ECO:0007669"/>
    <property type="project" value="InterPro"/>
</dbReference>
<evidence type="ECO:0000256" key="1">
    <source>
        <dbReference type="ARBA" id="ARBA00022723"/>
    </source>
</evidence>
<dbReference type="PANTHER" id="PTHR31225">
    <property type="entry name" value="OS04G0344100 PROTEIN-RELATED"/>
    <property type="match status" value="1"/>
</dbReference>
<dbReference type="EMBL" id="KK198756">
    <property type="protein sequence ID" value="KCW76748.1"/>
    <property type="molecule type" value="Genomic_DNA"/>
</dbReference>
<feature type="domain" description="Terpene synthase metal-binding" evidence="2">
    <location>
        <begin position="1"/>
        <end position="108"/>
    </location>
</feature>
<evidence type="ECO:0000259" key="2">
    <source>
        <dbReference type="Pfam" id="PF03936"/>
    </source>
</evidence>
<dbReference type="PANTHER" id="PTHR31225:SF241">
    <property type="entry name" value="TERPENE SYNTHASE FAMILY, METAL-BINDING DOMAIN PROTEIN"/>
    <property type="match status" value="1"/>
</dbReference>
<sequence>MFFWMVGVYFQPEFAMARNILTRVTALISILDDIYDAYGTLEELVPYTEAIEKWDADAMDGLPEYMQAHYKEILNLYDEIGNDLATKGRSYRLTYAKEAVSVVGAFYMHPTQISFFLGTQCSCSCSIFQMKKQAKWYFHKAKWFHTGYTPTLEEYIPLALLTTGYEALSITSLVGMGDVVTRYAFEWLLGDCKILRASQIICRFMDDISSHKFEQKRGHVASSVELFMKENHASEQEAEEELQKRVVDAWKDINEEFVRPTTAPMPVLTAIINLSRVMDLLYNNRGDHYTHSKTELKEHITSLFVSPLPI</sequence>
<dbReference type="STRING" id="71139.A0A059CE53"/>
<accession>A0A059CE53</accession>
<dbReference type="InterPro" id="IPR050148">
    <property type="entry name" value="Terpene_synthase-like"/>
</dbReference>
<dbReference type="eggNOG" id="ENOG502QUCN">
    <property type="taxonomic scope" value="Eukaryota"/>
</dbReference>
<dbReference type="SUPFAM" id="SSF48576">
    <property type="entry name" value="Terpenoid synthases"/>
    <property type="match status" value="1"/>
</dbReference>
<dbReference type="GO" id="GO:0046246">
    <property type="term" value="P:terpene biosynthetic process"/>
    <property type="evidence" value="ECO:0000318"/>
    <property type="project" value="GO_Central"/>
</dbReference>
<organism evidence="3">
    <name type="scientific">Eucalyptus grandis</name>
    <name type="common">Flooded gum</name>
    <dbReference type="NCBI Taxonomy" id="71139"/>
    <lineage>
        <taxon>Eukaryota</taxon>
        <taxon>Viridiplantae</taxon>
        <taxon>Streptophyta</taxon>
        <taxon>Embryophyta</taxon>
        <taxon>Tracheophyta</taxon>
        <taxon>Spermatophyta</taxon>
        <taxon>Magnoliopsida</taxon>
        <taxon>eudicotyledons</taxon>
        <taxon>Gunneridae</taxon>
        <taxon>Pentapetalae</taxon>
        <taxon>rosids</taxon>
        <taxon>malvids</taxon>
        <taxon>Myrtales</taxon>
        <taxon>Myrtaceae</taxon>
        <taxon>Myrtoideae</taxon>
        <taxon>Eucalypteae</taxon>
        <taxon>Eucalyptus</taxon>
    </lineage>
</organism>
<proteinExistence type="predicted"/>
<gene>
    <name evidence="3" type="ORF">EUGRSUZ_D01103</name>
</gene>
<dbReference type="InterPro" id="IPR008949">
    <property type="entry name" value="Isoprenoid_synthase_dom_sf"/>
</dbReference>
<dbReference type="Gene3D" id="1.10.600.10">
    <property type="entry name" value="Farnesyl Diphosphate Synthase"/>
    <property type="match status" value="1"/>
</dbReference>
<feature type="domain" description="Terpene synthase metal-binding" evidence="2">
    <location>
        <begin position="127"/>
        <end position="252"/>
    </location>
</feature>
<dbReference type="Gramene" id="KCW76748">
    <property type="protein sequence ID" value="KCW76748"/>
    <property type="gene ID" value="EUGRSUZ_D01103"/>
</dbReference>
<dbReference type="OMA" id="DINSHEL"/>
<protein>
    <recommendedName>
        <fullName evidence="2">Terpene synthase metal-binding domain-containing protein</fullName>
    </recommendedName>
</protein>
<evidence type="ECO:0000313" key="3">
    <source>
        <dbReference type="EMBL" id="KCW76748.1"/>
    </source>
</evidence>
<dbReference type="Pfam" id="PF03936">
    <property type="entry name" value="Terpene_synth_C"/>
    <property type="match status" value="2"/>
</dbReference>
<name>A0A059CE53_EUCGR</name>
<dbReference type="AlphaFoldDB" id="A0A059CE53"/>
<dbReference type="GO" id="GO:0016114">
    <property type="term" value="P:terpenoid biosynthetic process"/>
    <property type="evidence" value="ECO:0007669"/>
    <property type="project" value="InterPro"/>
</dbReference>
<dbReference type="GO" id="GO:0010333">
    <property type="term" value="F:terpene synthase activity"/>
    <property type="evidence" value="ECO:0000318"/>
    <property type="project" value="GO_Central"/>
</dbReference>
<dbReference type="InParanoid" id="A0A059CE53"/>